<evidence type="ECO:0000313" key="13">
    <source>
        <dbReference type="EMBL" id="SVA17618.1"/>
    </source>
</evidence>
<dbReference type="FunFam" id="2.20.28.20:FF:000001">
    <property type="entry name" value="Methionine--tRNA ligase"/>
    <property type="match status" value="1"/>
</dbReference>
<evidence type="ECO:0000259" key="11">
    <source>
        <dbReference type="Pfam" id="PF09334"/>
    </source>
</evidence>
<dbReference type="GO" id="GO:0005524">
    <property type="term" value="F:ATP binding"/>
    <property type="evidence" value="ECO:0007669"/>
    <property type="project" value="UniProtKB-KW"/>
</dbReference>
<dbReference type="EMBL" id="UINC01004893">
    <property type="protein sequence ID" value="SVA17618.1"/>
    <property type="molecule type" value="Genomic_DNA"/>
</dbReference>
<keyword evidence="3" id="KW-0963">Cytoplasm</keyword>
<dbReference type="CDD" id="cd00814">
    <property type="entry name" value="MetRS_core"/>
    <property type="match status" value="1"/>
</dbReference>
<evidence type="ECO:0000256" key="3">
    <source>
        <dbReference type="ARBA" id="ARBA00022490"/>
    </source>
</evidence>
<evidence type="ECO:0000256" key="9">
    <source>
        <dbReference type="ARBA" id="ARBA00030904"/>
    </source>
</evidence>
<dbReference type="InterPro" id="IPR014729">
    <property type="entry name" value="Rossmann-like_a/b/a_fold"/>
</dbReference>
<dbReference type="InterPro" id="IPR023458">
    <property type="entry name" value="Met-tRNA_ligase_1"/>
</dbReference>
<feature type="domain" description="Methionyl-tRNA synthetase anticodon-binding" evidence="12">
    <location>
        <begin position="407"/>
        <end position="552"/>
    </location>
</feature>
<accession>A0A381TQ22</accession>
<dbReference type="Gene3D" id="3.40.50.620">
    <property type="entry name" value="HUPs"/>
    <property type="match status" value="1"/>
</dbReference>
<dbReference type="PANTHER" id="PTHR45765">
    <property type="entry name" value="METHIONINE--TRNA LIGASE"/>
    <property type="match status" value="1"/>
</dbReference>
<dbReference type="InterPro" id="IPR001412">
    <property type="entry name" value="aa-tRNA-synth_I_CS"/>
</dbReference>
<dbReference type="PANTHER" id="PTHR45765:SF1">
    <property type="entry name" value="METHIONINE--TRNA LIGASE, CYTOPLASMIC"/>
    <property type="match status" value="1"/>
</dbReference>
<dbReference type="Pfam" id="PF19303">
    <property type="entry name" value="Anticodon_3"/>
    <property type="match status" value="1"/>
</dbReference>
<dbReference type="Gene3D" id="2.20.28.20">
    <property type="entry name" value="Methionyl-tRNA synthetase, Zn-domain"/>
    <property type="match status" value="1"/>
</dbReference>
<gene>
    <name evidence="13" type="ORF">METZ01_LOCUS70472</name>
</gene>
<dbReference type="HAMAP" id="MF_00098">
    <property type="entry name" value="Met_tRNA_synth_type1"/>
    <property type="match status" value="1"/>
</dbReference>
<organism evidence="13">
    <name type="scientific">marine metagenome</name>
    <dbReference type="NCBI Taxonomy" id="408172"/>
    <lineage>
        <taxon>unclassified sequences</taxon>
        <taxon>metagenomes</taxon>
        <taxon>ecological metagenomes</taxon>
    </lineage>
</organism>
<dbReference type="GO" id="GO:0005829">
    <property type="term" value="C:cytosol"/>
    <property type="evidence" value="ECO:0007669"/>
    <property type="project" value="TreeGrafter"/>
</dbReference>
<keyword evidence="7" id="KW-0648">Protein biosynthesis</keyword>
<proteinExistence type="inferred from homology"/>
<dbReference type="PRINTS" id="PR01041">
    <property type="entry name" value="TRNASYNTHMET"/>
</dbReference>
<evidence type="ECO:0000256" key="4">
    <source>
        <dbReference type="ARBA" id="ARBA00022598"/>
    </source>
</evidence>
<dbReference type="GO" id="GO:0004825">
    <property type="term" value="F:methionine-tRNA ligase activity"/>
    <property type="evidence" value="ECO:0007669"/>
    <property type="project" value="UniProtKB-EC"/>
</dbReference>
<evidence type="ECO:0000256" key="2">
    <source>
        <dbReference type="ARBA" id="ARBA00012838"/>
    </source>
</evidence>
<dbReference type="EC" id="6.1.1.10" evidence="2"/>
<feature type="domain" description="Methionyl/Leucyl tRNA synthetase" evidence="11">
    <location>
        <begin position="5"/>
        <end position="396"/>
    </location>
</feature>
<keyword evidence="8" id="KW-0030">Aminoacyl-tRNA synthetase</keyword>
<dbReference type="InterPro" id="IPR015413">
    <property type="entry name" value="Methionyl/Leucyl_tRNA_Synth"/>
</dbReference>
<dbReference type="Gene3D" id="1.10.730.10">
    <property type="entry name" value="Isoleucyl-tRNA Synthetase, Domain 1"/>
    <property type="match status" value="1"/>
</dbReference>
<sequence length="556" mass="63398">MSENILVCAAWPYANGSLHLGHIAGCYLPADIFARYNRLKGNNVLMVSGSDAHGTPVTITAESQGTTPEEVSSTYQKEFLSDWKNLGISFDLFTSTHTNNHSEVAQDIFLTLYEKGFIYKDRMSQPYCEAHLRFLADRYVEGICPHCKFDGARGDQCDGCGNTLDPKDLLEIRHKDCDSTLVFKETEHFFLKLTAFENELLNWVEKQEHWKPNVRNFTKGFLEGGLQDRAITRDIRWGVPVPLKGYEEKRIYVWFEAVIGYLSASIEWATNSGQRDEWELFWKKESRAYYFMGKDNIPFHTIIWPAMLMGYEGLRLPYDVPANEYVNMEAQKISTSRNWVINLKDAVSRYDPDPLRFALSAIMPETSDSNFTWDDFVRRNNDELVATFGNLVNRVLSMISRNFDGKIPSPEDSGKREEELFLKASETLNAVSDSLMNCRFREALGYSMALAQFTNRYLDEKAPWAVVKTNPEAAGTTLYTAANILNCLKIVFHPFLPFSTEKLHLMLGQEGTVSSDGWSWQKNGISPGHQLGRVEHLFTKLDQSVVDEESSRLGIT</sequence>
<protein>
    <recommendedName>
        <fullName evidence="2">methionine--tRNA ligase</fullName>
        <ecNumber evidence="2">6.1.1.10</ecNumber>
    </recommendedName>
    <alternativeName>
        <fullName evidence="9">Methionyl-tRNA synthetase</fullName>
    </alternativeName>
</protein>
<dbReference type="Pfam" id="PF09334">
    <property type="entry name" value="tRNA-synt_1g"/>
    <property type="match status" value="1"/>
</dbReference>
<dbReference type="GO" id="GO:0006431">
    <property type="term" value="P:methionyl-tRNA aminoacylation"/>
    <property type="evidence" value="ECO:0007669"/>
    <property type="project" value="InterPro"/>
</dbReference>
<keyword evidence="6" id="KW-0067">ATP-binding</keyword>
<dbReference type="InterPro" id="IPR014758">
    <property type="entry name" value="Met-tRNA_synth"/>
</dbReference>
<dbReference type="InterPro" id="IPR033911">
    <property type="entry name" value="MetRS_core"/>
</dbReference>
<evidence type="ECO:0000256" key="10">
    <source>
        <dbReference type="ARBA" id="ARBA00047364"/>
    </source>
</evidence>
<dbReference type="SUPFAM" id="SSF57770">
    <property type="entry name" value="Methionyl-tRNA synthetase (MetRS), Zn-domain"/>
    <property type="match status" value="1"/>
</dbReference>
<dbReference type="InterPro" id="IPR029038">
    <property type="entry name" value="MetRS_Zn"/>
</dbReference>
<evidence type="ECO:0000256" key="8">
    <source>
        <dbReference type="ARBA" id="ARBA00023146"/>
    </source>
</evidence>
<dbReference type="InterPro" id="IPR041872">
    <property type="entry name" value="Anticodon_Met"/>
</dbReference>
<comment type="subcellular location">
    <subcellularLocation>
        <location evidence="1">Cytoplasm</location>
    </subcellularLocation>
</comment>
<evidence type="ECO:0000256" key="5">
    <source>
        <dbReference type="ARBA" id="ARBA00022741"/>
    </source>
</evidence>
<dbReference type="NCBIfam" id="NF001100">
    <property type="entry name" value="PRK00133.1"/>
    <property type="match status" value="1"/>
</dbReference>
<reference evidence="13" key="1">
    <citation type="submission" date="2018-05" db="EMBL/GenBank/DDBJ databases">
        <authorList>
            <person name="Lanie J.A."/>
            <person name="Ng W.-L."/>
            <person name="Kazmierczak K.M."/>
            <person name="Andrzejewski T.M."/>
            <person name="Davidsen T.M."/>
            <person name="Wayne K.J."/>
            <person name="Tettelin H."/>
            <person name="Glass J.I."/>
            <person name="Rusch D."/>
            <person name="Podicherti R."/>
            <person name="Tsui H.-C.T."/>
            <person name="Winkler M.E."/>
        </authorList>
    </citation>
    <scope>NUCLEOTIDE SEQUENCE</scope>
</reference>
<dbReference type="SUPFAM" id="SSF52374">
    <property type="entry name" value="Nucleotidylyl transferase"/>
    <property type="match status" value="1"/>
</dbReference>
<dbReference type="AlphaFoldDB" id="A0A381TQ22"/>
<comment type="catalytic activity">
    <reaction evidence="10">
        <text>tRNA(Met) + L-methionine + ATP = L-methionyl-tRNA(Met) + AMP + diphosphate</text>
        <dbReference type="Rhea" id="RHEA:13481"/>
        <dbReference type="Rhea" id="RHEA-COMP:9667"/>
        <dbReference type="Rhea" id="RHEA-COMP:9698"/>
        <dbReference type="ChEBI" id="CHEBI:30616"/>
        <dbReference type="ChEBI" id="CHEBI:33019"/>
        <dbReference type="ChEBI" id="CHEBI:57844"/>
        <dbReference type="ChEBI" id="CHEBI:78442"/>
        <dbReference type="ChEBI" id="CHEBI:78530"/>
        <dbReference type="ChEBI" id="CHEBI:456215"/>
        <dbReference type="EC" id="6.1.1.10"/>
    </reaction>
</comment>
<evidence type="ECO:0000256" key="1">
    <source>
        <dbReference type="ARBA" id="ARBA00004496"/>
    </source>
</evidence>
<keyword evidence="4" id="KW-0436">Ligase</keyword>
<dbReference type="PROSITE" id="PS00178">
    <property type="entry name" value="AA_TRNA_LIGASE_I"/>
    <property type="match status" value="1"/>
</dbReference>
<evidence type="ECO:0000256" key="7">
    <source>
        <dbReference type="ARBA" id="ARBA00022917"/>
    </source>
</evidence>
<evidence type="ECO:0000259" key="12">
    <source>
        <dbReference type="Pfam" id="PF19303"/>
    </source>
</evidence>
<dbReference type="InterPro" id="IPR009080">
    <property type="entry name" value="tRNAsynth_Ia_anticodon-bd"/>
</dbReference>
<evidence type="ECO:0000256" key="6">
    <source>
        <dbReference type="ARBA" id="ARBA00022840"/>
    </source>
</evidence>
<name>A0A381TQ22_9ZZZZ</name>
<dbReference type="SUPFAM" id="SSF47323">
    <property type="entry name" value="Anticodon-binding domain of a subclass of class I aminoacyl-tRNA synthetases"/>
    <property type="match status" value="1"/>
</dbReference>
<dbReference type="NCBIfam" id="TIGR00398">
    <property type="entry name" value="metG"/>
    <property type="match status" value="1"/>
</dbReference>
<keyword evidence="5" id="KW-0547">Nucleotide-binding</keyword>
<dbReference type="CDD" id="cd07957">
    <property type="entry name" value="Anticodon_Ia_Met"/>
    <property type="match status" value="1"/>
</dbReference>